<feature type="binding site" evidence="7">
    <location>
        <position position="185"/>
    </location>
    <ligand>
        <name>4-imidazolone-5-propanoate</name>
        <dbReference type="ChEBI" id="CHEBI:77893"/>
    </ligand>
</feature>
<feature type="binding site" evidence="7">
    <location>
        <position position="82"/>
    </location>
    <ligand>
        <name>Zn(2+)</name>
        <dbReference type="ChEBI" id="CHEBI:29105"/>
    </ligand>
</feature>
<keyword evidence="2 7" id="KW-0479">Metal-binding</keyword>
<feature type="binding site" evidence="7">
    <location>
        <position position="325"/>
    </location>
    <ligand>
        <name>Zn(2+)</name>
        <dbReference type="ChEBI" id="CHEBI:29105"/>
    </ligand>
</feature>
<feature type="binding site" evidence="7">
    <location>
        <position position="80"/>
    </location>
    <ligand>
        <name>Fe(3+)</name>
        <dbReference type="ChEBI" id="CHEBI:29034"/>
    </ligand>
</feature>
<keyword evidence="3 7" id="KW-0378">Hydrolase</keyword>
<organism evidence="9 10">
    <name type="scientific">Psychrosphaera ytuae</name>
    <dbReference type="NCBI Taxonomy" id="2820710"/>
    <lineage>
        <taxon>Bacteria</taxon>
        <taxon>Pseudomonadati</taxon>
        <taxon>Pseudomonadota</taxon>
        <taxon>Gammaproteobacteria</taxon>
        <taxon>Alteromonadales</taxon>
        <taxon>Pseudoalteromonadaceae</taxon>
        <taxon>Psychrosphaera</taxon>
    </lineage>
</organism>
<protein>
    <recommendedName>
        <fullName evidence="1 7">Imidazolonepropionase</fullName>
        <ecNumber evidence="1 7">3.5.2.7</ecNumber>
    </recommendedName>
    <alternativeName>
        <fullName evidence="7">Imidazolone-5-propionate hydrolase</fullName>
    </alternativeName>
</protein>
<dbReference type="PANTHER" id="PTHR42752:SF1">
    <property type="entry name" value="IMIDAZOLONEPROPIONASE-RELATED"/>
    <property type="match status" value="1"/>
</dbReference>
<evidence type="ECO:0000256" key="3">
    <source>
        <dbReference type="ARBA" id="ARBA00022801"/>
    </source>
</evidence>
<dbReference type="EMBL" id="CP072110">
    <property type="protein sequence ID" value="QTH63406.1"/>
    <property type="molecule type" value="Genomic_DNA"/>
</dbReference>
<comment type="pathway">
    <text evidence="7">Amino-acid degradation; L-histidine degradation into L-glutamate; N-formimidoyl-L-glutamate from L-histidine: step 3/3.</text>
</comment>
<dbReference type="Gene3D" id="2.30.40.10">
    <property type="entry name" value="Urease, subunit C, domain 1"/>
    <property type="match status" value="1"/>
</dbReference>
<dbReference type="SUPFAM" id="SSF51556">
    <property type="entry name" value="Metallo-dependent hydrolases"/>
    <property type="match status" value="1"/>
</dbReference>
<name>A0A975HHP7_9GAMM</name>
<keyword evidence="5 7" id="KW-0862">Zinc</keyword>
<dbReference type="Pfam" id="PF01979">
    <property type="entry name" value="Amidohydro_1"/>
    <property type="match status" value="1"/>
</dbReference>
<dbReference type="HAMAP" id="MF_00372">
    <property type="entry name" value="HutI"/>
    <property type="match status" value="1"/>
</dbReference>
<accession>A0A975HHP7</accession>
<dbReference type="InterPro" id="IPR011059">
    <property type="entry name" value="Metal-dep_hydrolase_composite"/>
</dbReference>
<feature type="binding site" evidence="7">
    <location>
        <position position="89"/>
    </location>
    <ligand>
        <name>4-imidazolone-5-propanoate</name>
        <dbReference type="ChEBI" id="CHEBI:77893"/>
    </ligand>
</feature>
<evidence type="ECO:0000313" key="9">
    <source>
        <dbReference type="EMBL" id="QTH63406.1"/>
    </source>
</evidence>
<comment type="function">
    <text evidence="7">Catalyzes the hydrolytic cleavage of the carbon-nitrogen bond in imidazolone-5-propanoate to yield N-formimidoyl-L-glutamate. It is the third step in the universal histidine degradation pathway.</text>
</comment>
<evidence type="ECO:0000259" key="8">
    <source>
        <dbReference type="Pfam" id="PF01979"/>
    </source>
</evidence>
<dbReference type="FunFam" id="3.20.20.140:FF:000007">
    <property type="entry name" value="Imidazolonepropionase"/>
    <property type="match status" value="1"/>
</dbReference>
<dbReference type="GO" id="GO:0005737">
    <property type="term" value="C:cytoplasm"/>
    <property type="evidence" value="ECO:0007669"/>
    <property type="project" value="UniProtKB-SubCell"/>
</dbReference>
<gene>
    <name evidence="7" type="primary">hutI</name>
    <name evidence="9" type="ORF">J1N51_11785</name>
</gene>
<keyword evidence="10" id="KW-1185">Reference proteome</keyword>
<dbReference type="KEGG" id="psym:J1N51_11785"/>
<dbReference type="Proteomes" id="UP000682739">
    <property type="component" value="Chromosome"/>
</dbReference>
<feature type="domain" description="Amidohydrolase-related" evidence="8">
    <location>
        <begin position="71"/>
        <end position="410"/>
    </location>
</feature>
<feature type="binding site" evidence="7">
    <location>
        <position position="325"/>
    </location>
    <ligand>
        <name>Fe(3+)</name>
        <dbReference type="ChEBI" id="CHEBI:29034"/>
    </ligand>
</feature>
<feature type="binding site" evidence="7">
    <location>
        <position position="330"/>
    </location>
    <ligand>
        <name>4-imidazolone-5-propanoate</name>
        <dbReference type="ChEBI" id="CHEBI:77893"/>
    </ligand>
</feature>
<evidence type="ECO:0000256" key="2">
    <source>
        <dbReference type="ARBA" id="ARBA00022723"/>
    </source>
</evidence>
<evidence type="ECO:0000256" key="5">
    <source>
        <dbReference type="ARBA" id="ARBA00022833"/>
    </source>
</evidence>
<dbReference type="CDD" id="cd01296">
    <property type="entry name" value="Imidazolone-5PH"/>
    <property type="match status" value="1"/>
</dbReference>
<comment type="catalytic activity">
    <reaction evidence="7">
        <text>4-imidazolone-5-propanoate + H2O = N-formimidoyl-L-glutamate</text>
        <dbReference type="Rhea" id="RHEA:23660"/>
        <dbReference type="ChEBI" id="CHEBI:15377"/>
        <dbReference type="ChEBI" id="CHEBI:58928"/>
        <dbReference type="ChEBI" id="CHEBI:77893"/>
        <dbReference type="EC" id="3.5.2.7"/>
    </reaction>
</comment>
<dbReference type="NCBIfam" id="TIGR01224">
    <property type="entry name" value="hutI"/>
    <property type="match status" value="1"/>
</dbReference>
<dbReference type="InterPro" id="IPR005920">
    <property type="entry name" value="HutI"/>
</dbReference>
<feature type="binding site" evidence="7">
    <location>
        <position position="152"/>
    </location>
    <ligand>
        <name>4-imidazolone-5-propanoate</name>
        <dbReference type="ChEBI" id="CHEBI:77893"/>
    </ligand>
</feature>
<comment type="similarity">
    <text evidence="7">Belongs to the metallo-dependent hydrolases superfamily. HutI family.</text>
</comment>
<feature type="binding site" evidence="7">
    <location>
        <position position="327"/>
    </location>
    <ligand>
        <name>N-formimidoyl-L-glutamate</name>
        <dbReference type="ChEBI" id="CHEBI:58928"/>
    </ligand>
</feature>
<dbReference type="RefSeq" id="WP_208831463.1">
    <property type="nucleotide sequence ID" value="NZ_CP072110.1"/>
</dbReference>
<dbReference type="PANTHER" id="PTHR42752">
    <property type="entry name" value="IMIDAZOLONEPROPIONASE"/>
    <property type="match status" value="1"/>
</dbReference>
<dbReference type="EC" id="3.5.2.7" evidence="1 7"/>
<comment type="cofactor">
    <cofactor evidence="7">
        <name>Zn(2+)</name>
        <dbReference type="ChEBI" id="CHEBI:29105"/>
    </cofactor>
    <cofactor evidence="7">
        <name>Fe(3+)</name>
        <dbReference type="ChEBI" id="CHEBI:29034"/>
    </cofactor>
    <text evidence="7">Binds 1 zinc or iron ion per subunit.</text>
</comment>
<feature type="binding site" evidence="7">
    <location>
        <position position="80"/>
    </location>
    <ligand>
        <name>Zn(2+)</name>
        <dbReference type="ChEBI" id="CHEBI:29105"/>
    </ligand>
</feature>
<dbReference type="GO" id="GO:0050480">
    <property type="term" value="F:imidazolonepropionase activity"/>
    <property type="evidence" value="ECO:0007669"/>
    <property type="project" value="UniProtKB-UniRule"/>
</dbReference>
<dbReference type="InterPro" id="IPR006680">
    <property type="entry name" value="Amidohydro-rel"/>
</dbReference>
<keyword evidence="4 7" id="KW-0369">Histidine metabolism</keyword>
<feature type="binding site" evidence="7">
    <location>
        <position position="82"/>
    </location>
    <ligand>
        <name>Fe(3+)</name>
        <dbReference type="ChEBI" id="CHEBI:29034"/>
    </ligand>
</feature>
<feature type="binding site" evidence="7">
    <location>
        <position position="250"/>
    </location>
    <ligand>
        <name>Fe(3+)</name>
        <dbReference type="ChEBI" id="CHEBI:29034"/>
    </ligand>
</feature>
<keyword evidence="7" id="KW-0963">Cytoplasm</keyword>
<reference evidence="9" key="1">
    <citation type="submission" date="2021-03" db="EMBL/GenBank/DDBJ databases">
        <title>Description of Psychrosphaera ytuae sp. nov. isolated from deep sea sediment of South China Sea.</title>
        <authorList>
            <person name="Zhang J."/>
            <person name="Xu X.-D."/>
        </authorList>
    </citation>
    <scope>NUCLEOTIDE SEQUENCE</scope>
    <source>
        <strain evidence="9">MTZ26</strain>
    </source>
</reference>
<evidence type="ECO:0000256" key="1">
    <source>
        <dbReference type="ARBA" id="ARBA00012864"/>
    </source>
</evidence>
<proteinExistence type="inferred from homology"/>
<feature type="binding site" evidence="7">
    <location>
        <position position="152"/>
    </location>
    <ligand>
        <name>N-formimidoyl-L-glutamate</name>
        <dbReference type="ChEBI" id="CHEBI:58928"/>
    </ligand>
</feature>
<feature type="binding site" evidence="7">
    <location>
        <position position="329"/>
    </location>
    <ligand>
        <name>N-formimidoyl-L-glutamate</name>
        <dbReference type="ChEBI" id="CHEBI:58928"/>
    </ligand>
</feature>
<keyword evidence="6 7" id="KW-0408">Iron</keyword>
<dbReference type="Gene3D" id="3.20.20.140">
    <property type="entry name" value="Metal-dependent hydrolases"/>
    <property type="match status" value="1"/>
</dbReference>
<evidence type="ECO:0000256" key="6">
    <source>
        <dbReference type="ARBA" id="ARBA00023004"/>
    </source>
</evidence>
<evidence type="ECO:0000313" key="10">
    <source>
        <dbReference type="Proteomes" id="UP000682739"/>
    </source>
</evidence>
<dbReference type="GO" id="GO:0008270">
    <property type="term" value="F:zinc ion binding"/>
    <property type="evidence" value="ECO:0007669"/>
    <property type="project" value="UniProtKB-UniRule"/>
</dbReference>
<evidence type="ECO:0000256" key="7">
    <source>
        <dbReference type="HAMAP-Rule" id="MF_00372"/>
    </source>
</evidence>
<feature type="binding site" evidence="7">
    <location>
        <position position="250"/>
    </location>
    <ligand>
        <name>Zn(2+)</name>
        <dbReference type="ChEBI" id="CHEBI:29105"/>
    </ligand>
</feature>
<sequence>MNNSAQNCQAFDLVIKNVQLITLDKEHNKVPYGLLEDAAIAVTDGVIQWLGKSADLPDHPCKNVVDGEGQFLSPGLIDCHTHLVFAGSRAAEFEQRLNGMSYKEIAEQGGGILSTVKATREASFHELLKLAEQRAKTLMREGVTCIEIKSGYGLNTETEIKMLEVATALEQSLPIDIRRTFLGAHAVPPEFKGDSDGYIDYLINDTLPKVHELGLADAVDGFCENIGFSREQMARLFAEAKKIGLPVKLHAEQLSDSGGTALVADLDGLSADHLEYLSKKDCKRLSHSVTIPVLLPGAFHTLSETQLPPVDLLREYNVPMAIGSDYNPGSSPLCSLKLMMNMACTLFKLTPEEALLGVTKHAAMALGLDKVGELKVGYQANFCLWDIQHPAELSYTYGVNPLTRLWIRGQTCFL</sequence>
<comment type="subcellular location">
    <subcellularLocation>
        <location evidence="7">Cytoplasm</location>
    </subcellularLocation>
</comment>
<evidence type="ECO:0000256" key="4">
    <source>
        <dbReference type="ARBA" id="ARBA00022808"/>
    </source>
</evidence>
<dbReference type="GO" id="GO:0019556">
    <property type="term" value="P:L-histidine catabolic process to glutamate and formamide"/>
    <property type="evidence" value="ECO:0007669"/>
    <property type="project" value="UniProtKB-UniRule"/>
</dbReference>
<feature type="binding site" evidence="7">
    <location>
        <position position="253"/>
    </location>
    <ligand>
        <name>4-imidazolone-5-propanoate</name>
        <dbReference type="ChEBI" id="CHEBI:77893"/>
    </ligand>
</feature>
<dbReference type="SUPFAM" id="SSF51338">
    <property type="entry name" value="Composite domain of metallo-dependent hydrolases"/>
    <property type="match status" value="1"/>
</dbReference>
<dbReference type="InterPro" id="IPR032466">
    <property type="entry name" value="Metal_Hydrolase"/>
</dbReference>
<dbReference type="GO" id="GO:0005506">
    <property type="term" value="F:iron ion binding"/>
    <property type="evidence" value="ECO:0007669"/>
    <property type="project" value="UniProtKB-UniRule"/>
</dbReference>
<dbReference type="AlphaFoldDB" id="A0A975HHP7"/>